<dbReference type="Pfam" id="PF13414">
    <property type="entry name" value="TPR_11"/>
    <property type="match status" value="1"/>
</dbReference>
<keyword evidence="4" id="KW-1185">Reference proteome</keyword>
<dbReference type="KEGG" id="tmk:QGN29_10655"/>
<gene>
    <name evidence="3" type="ORF">QGN29_10655</name>
</gene>
<dbReference type="InterPro" id="IPR019734">
    <property type="entry name" value="TPR_rpt"/>
</dbReference>
<sequence>MIRNISTRSAVVTSLLVLLSGCGADTAPLQDIKTQTSVVGGHSIDRQKQRISSNTNKLSPFLAGVLARNDSQYDNSAAYFAEALSLDPDSPFLKENAFTSYFNAGDYEKATEFAPELAAGSDNELLHILIAADSIKKQKSELALAQLEKAPKKGYGFIIYPVMKAWASAQNGDKEQAYSHLQEMSRSQSLKIIALELSAYVADYLGDVTKAKSLYNQLLNDPSSKSFQVVVAYASFLKRHGTPEDIVKMISLAVKRFPNNPYLSGDGRFLIQGAQKIPLFIDPIGGVSNVFVMLARDLKNYQNKQMALAFFNLAIFLGGANSDLVLQQAQLLMDLKDYSSAEKKYALIPQSSRYSQLAFMGRVRALFSGERDQEALVLLNEKLLKYPNNISILGQLADYHRGQQSYAKALEFYNRILAQRLSSAEGDWYYYFARGISYEQLKMWPEAEADLLYALKLSPKQADVLNYLGYSWVDRKLNMIKAREMIEEAASLSPKNGFIIDSLGWVYYLTGQYTKAVKTLEKAVLLEPGDATLHEHLGDAYWKVGRHIEARFQWKHALNADPDEEQIKTIAVKLTEGIS</sequence>
<feature type="repeat" description="TPR" evidence="1">
    <location>
        <begin position="531"/>
        <end position="564"/>
    </location>
</feature>
<keyword evidence="2" id="KW-0732">Signal</keyword>
<accession>A0AA52EGB2</accession>
<name>A0AA52EGB2_9PROT</name>
<dbReference type="RefSeq" id="WP_310797842.1">
    <property type="nucleotide sequence ID" value="NZ_CP123872.1"/>
</dbReference>
<feature type="chain" id="PRO_5041239825" evidence="2">
    <location>
        <begin position="25"/>
        <end position="579"/>
    </location>
</feature>
<reference evidence="3" key="1">
    <citation type="submission" date="2023-04" db="EMBL/GenBank/DDBJ databases">
        <title>Complete genome sequence of Temperatibacter marinus.</title>
        <authorList>
            <person name="Rong J.-C."/>
            <person name="Yi M.-L."/>
            <person name="Zhao Q."/>
        </authorList>
    </citation>
    <scope>NUCLEOTIDE SEQUENCE</scope>
    <source>
        <strain evidence="3">NBRC 110045</strain>
    </source>
</reference>
<dbReference type="PANTHER" id="PTHR12558">
    <property type="entry name" value="CELL DIVISION CYCLE 16,23,27"/>
    <property type="match status" value="1"/>
</dbReference>
<dbReference type="AlphaFoldDB" id="A0AA52EGB2"/>
<dbReference type="Proteomes" id="UP001268683">
    <property type="component" value="Chromosome"/>
</dbReference>
<dbReference type="EMBL" id="CP123872">
    <property type="protein sequence ID" value="WND02007.1"/>
    <property type="molecule type" value="Genomic_DNA"/>
</dbReference>
<dbReference type="InterPro" id="IPR011990">
    <property type="entry name" value="TPR-like_helical_dom_sf"/>
</dbReference>
<protein>
    <submittedName>
        <fullName evidence="3">Tetratricopeptide repeat protein</fullName>
    </submittedName>
</protein>
<dbReference type="SUPFAM" id="SSF48452">
    <property type="entry name" value="TPR-like"/>
    <property type="match status" value="3"/>
</dbReference>
<keyword evidence="1" id="KW-0802">TPR repeat</keyword>
<dbReference type="PANTHER" id="PTHR12558:SF13">
    <property type="entry name" value="CELL DIVISION CYCLE PROTEIN 27 HOMOLOG"/>
    <property type="match status" value="1"/>
</dbReference>
<feature type="repeat" description="TPR" evidence="1">
    <location>
        <begin position="497"/>
        <end position="530"/>
    </location>
</feature>
<organism evidence="3 4">
    <name type="scientific">Temperatibacter marinus</name>
    <dbReference type="NCBI Taxonomy" id="1456591"/>
    <lineage>
        <taxon>Bacteria</taxon>
        <taxon>Pseudomonadati</taxon>
        <taxon>Pseudomonadota</taxon>
        <taxon>Alphaproteobacteria</taxon>
        <taxon>Kordiimonadales</taxon>
        <taxon>Temperatibacteraceae</taxon>
        <taxon>Temperatibacter</taxon>
    </lineage>
</organism>
<evidence type="ECO:0000256" key="1">
    <source>
        <dbReference type="PROSITE-ProRule" id="PRU00339"/>
    </source>
</evidence>
<dbReference type="Gene3D" id="1.25.40.10">
    <property type="entry name" value="Tetratricopeptide repeat domain"/>
    <property type="match status" value="2"/>
</dbReference>
<dbReference type="PROSITE" id="PS50005">
    <property type="entry name" value="TPR"/>
    <property type="match status" value="2"/>
</dbReference>
<evidence type="ECO:0000313" key="4">
    <source>
        <dbReference type="Proteomes" id="UP001268683"/>
    </source>
</evidence>
<proteinExistence type="predicted"/>
<evidence type="ECO:0000256" key="2">
    <source>
        <dbReference type="SAM" id="SignalP"/>
    </source>
</evidence>
<dbReference type="SMART" id="SM00028">
    <property type="entry name" value="TPR"/>
    <property type="match status" value="7"/>
</dbReference>
<evidence type="ECO:0000313" key="3">
    <source>
        <dbReference type="EMBL" id="WND02007.1"/>
    </source>
</evidence>
<dbReference type="PROSITE" id="PS51257">
    <property type="entry name" value="PROKAR_LIPOPROTEIN"/>
    <property type="match status" value="1"/>
</dbReference>
<feature type="signal peptide" evidence="2">
    <location>
        <begin position="1"/>
        <end position="24"/>
    </location>
</feature>